<dbReference type="Pfam" id="PF00908">
    <property type="entry name" value="dTDP_sugar_isom"/>
    <property type="match status" value="1"/>
</dbReference>
<accession>A0A7G1KHP9</accession>
<evidence type="ECO:0000313" key="5">
    <source>
        <dbReference type="Proteomes" id="UP000516173"/>
    </source>
</evidence>
<dbReference type="InterPro" id="IPR011051">
    <property type="entry name" value="RmlC_Cupin_sf"/>
</dbReference>
<reference evidence="4 5" key="1">
    <citation type="submission" date="2020-08" db="EMBL/GenBank/DDBJ databases">
        <title>Genome Sequencing of Nocardia wallacei strain FMUON74 and assembly.</title>
        <authorList>
            <person name="Toyokawa M."/>
            <person name="Uesaka K."/>
        </authorList>
    </citation>
    <scope>NUCLEOTIDE SEQUENCE [LARGE SCALE GENOMIC DNA]</scope>
    <source>
        <strain evidence="4 5">FMUON74</strain>
    </source>
</reference>
<evidence type="ECO:0000256" key="1">
    <source>
        <dbReference type="ARBA" id="ARBA00010154"/>
    </source>
</evidence>
<dbReference type="GO" id="GO:0000271">
    <property type="term" value="P:polysaccharide biosynthetic process"/>
    <property type="evidence" value="ECO:0007669"/>
    <property type="project" value="TreeGrafter"/>
</dbReference>
<dbReference type="EMBL" id="AP023396">
    <property type="protein sequence ID" value="BCK54822.1"/>
    <property type="molecule type" value="Genomic_DNA"/>
</dbReference>
<protein>
    <submittedName>
        <fullName evidence="4">dTDP-4-dehydrorhamnose 3,5-epimerase</fullName>
    </submittedName>
</protein>
<dbReference type="PANTHER" id="PTHR21047">
    <property type="entry name" value="DTDP-6-DEOXY-D-GLUCOSE-3,5 EPIMERASE"/>
    <property type="match status" value="1"/>
</dbReference>
<dbReference type="InterPro" id="IPR000888">
    <property type="entry name" value="RmlC-like"/>
</dbReference>
<name>A0A7G1KHP9_9NOCA</name>
<dbReference type="Gene3D" id="2.60.120.10">
    <property type="entry name" value="Jelly Rolls"/>
    <property type="match status" value="1"/>
</dbReference>
<dbReference type="GeneID" id="80347147"/>
<dbReference type="PANTHER" id="PTHR21047:SF2">
    <property type="entry name" value="THYMIDINE DIPHOSPHO-4-KETO-RHAMNOSE 3,5-EPIMERASE"/>
    <property type="match status" value="1"/>
</dbReference>
<dbReference type="Proteomes" id="UP000516173">
    <property type="component" value="Chromosome"/>
</dbReference>
<feature type="active site" description="Proton acceptor" evidence="2">
    <location>
        <position position="62"/>
    </location>
</feature>
<dbReference type="SUPFAM" id="SSF51182">
    <property type="entry name" value="RmlC-like cupins"/>
    <property type="match status" value="1"/>
</dbReference>
<sequence length="197" mass="21563">MNIEELNVPDSYRITPVKHADERGYFYEAVRSGRLGDAVGHRFEVAQMNFSVSRRNTLRGLHSVQIPPGQAKFVMCLRGSALDIVVDLRVDSPTFGSHSVNILDAAGGIAVYIAAGLGHAFLALTDDTCVGYLCSTTYVPEAAYTIHPLDTELNLPWGLSEPPIMSPEMAHAMSLEQAVDRGVLPTYNECKQYYANS</sequence>
<feature type="active site" description="Proton donor" evidence="2">
    <location>
        <position position="132"/>
    </location>
</feature>
<dbReference type="KEGG" id="nwl:NWFMUON74_25940"/>
<organism evidence="4 5">
    <name type="scientific">Nocardia wallacei</name>
    <dbReference type="NCBI Taxonomy" id="480035"/>
    <lineage>
        <taxon>Bacteria</taxon>
        <taxon>Bacillati</taxon>
        <taxon>Actinomycetota</taxon>
        <taxon>Actinomycetes</taxon>
        <taxon>Mycobacteriales</taxon>
        <taxon>Nocardiaceae</taxon>
        <taxon>Nocardia</taxon>
    </lineage>
</organism>
<dbReference type="AlphaFoldDB" id="A0A7G1KHP9"/>
<evidence type="ECO:0000313" key="4">
    <source>
        <dbReference type="EMBL" id="BCK54822.1"/>
    </source>
</evidence>
<dbReference type="GO" id="GO:0008830">
    <property type="term" value="F:dTDP-4-dehydrorhamnose 3,5-epimerase activity"/>
    <property type="evidence" value="ECO:0007669"/>
    <property type="project" value="InterPro"/>
</dbReference>
<dbReference type="InterPro" id="IPR014710">
    <property type="entry name" value="RmlC-like_jellyroll"/>
</dbReference>
<dbReference type="RefSeq" id="WP_187688023.1">
    <property type="nucleotide sequence ID" value="NZ_AP023396.1"/>
</dbReference>
<dbReference type="GO" id="GO:0019305">
    <property type="term" value="P:dTDP-rhamnose biosynthetic process"/>
    <property type="evidence" value="ECO:0007669"/>
    <property type="project" value="TreeGrafter"/>
</dbReference>
<dbReference type="CDD" id="cd00438">
    <property type="entry name" value="cupin_RmlC"/>
    <property type="match status" value="1"/>
</dbReference>
<feature type="site" description="Participates in a stacking interaction with the thymidine ring of dTDP-4-oxo-6-deoxyglucose" evidence="3">
    <location>
        <position position="138"/>
    </location>
</feature>
<gene>
    <name evidence="4" type="primary">rfbC</name>
    <name evidence="4" type="ORF">NWFMUON74_25940</name>
</gene>
<keyword evidence="5" id="KW-1185">Reference proteome</keyword>
<dbReference type="GO" id="GO:0005829">
    <property type="term" value="C:cytosol"/>
    <property type="evidence" value="ECO:0007669"/>
    <property type="project" value="TreeGrafter"/>
</dbReference>
<proteinExistence type="inferred from homology"/>
<comment type="similarity">
    <text evidence="1">Belongs to the dTDP-4-dehydrorhamnose 3,5-epimerase family.</text>
</comment>
<evidence type="ECO:0000256" key="3">
    <source>
        <dbReference type="PIRSR" id="PIRSR600888-3"/>
    </source>
</evidence>
<evidence type="ECO:0000256" key="2">
    <source>
        <dbReference type="PIRSR" id="PIRSR600888-1"/>
    </source>
</evidence>